<sequence>MDWASVPNPSQLPAGDWGNPLDGPPQHEPGDIGQVPPLRYLPLQTQEREIRILYLRGRYGGNDIPSGILRHESLDSKPQYIALSYVWGDQTERLPIFLNNHRFFVGLNLYSALEHLQQRAGSQDLFLAIWIDAICINQADNTEKSSQVQIMGDIYSSSLFTLSWLGPEADDSDLAIKALDYIGEQCGELSDGPALQERCELFTKILPSDQSSPSLHFPVEAVVALLSRPYWRRIWIVQEVILP</sequence>
<name>A0AA40KCS6_9PEZI</name>
<evidence type="ECO:0000313" key="4">
    <source>
        <dbReference type="Proteomes" id="UP001172155"/>
    </source>
</evidence>
<dbReference type="EMBL" id="JAUKUD010000001">
    <property type="protein sequence ID" value="KAK0754423.1"/>
    <property type="molecule type" value="Genomic_DNA"/>
</dbReference>
<dbReference type="Proteomes" id="UP001172155">
    <property type="component" value="Unassembled WGS sequence"/>
</dbReference>
<keyword evidence="4" id="KW-1185">Reference proteome</keyword>
<accession>A0AA40KCS6</accession>
<dbReference type="InterPro" id="IPR010730">
    <property type="entry name" value="HET"/>
</dbReference>
<evidence type="ECO:0000313" key="3">
    <source>
        <dbReference type="EMBL" id="KAK0754423.1"/>
    </source>
</evidence>
<reference evidence="3" key="1">
    <citation type="submission" date="2023-06" db="EMBL/GenBank/DDBJ databases">
        <title>Genome-scale phylogeny and comparative genomics of the fungal order Sordariales.</title>
        <authorList>
            <consortium name="Lawrence Berkeley National Laboratory"/>
            <person name="Hensen N."/>
            <person name="Bonometti L."/>
            <person name="Westerberg I."/>
            <person name="Brannstrom I.O."/>
            <person name="Guillou S."/>
            <person name="Cros-Aarteil S."/>
            <person name="Calhoun S."/>
            <person name="Haridas S."/>
            <person name="Kuo A."/>
            <person name="Mondo S."/>
            <person name="Pangilinan J."/>
            <person name="Riley R."/>
            <person name="LaButti K."/>
            <person name="Andreopoulos B."/>
            <person name="Lipzen A."/>
            <person name="Chen C."/>
            <person name="Yanf M."/>
            <person name="Daum C."/>
            <person name="Ng V."/>
            <person name="Clum A."/>
            <person name="Steindorff A."/>
            <person name="Ohm R."/>
            <person name="Martin F."/>
            <person name="Silar P."/>
            <person name="Natvig D."/>
            <person name="Lalanne C."/>
            <person name="Gautier V."/>
            <person name="Ament-velasquez S.L."/>
            <person name="Kruys A."/>
            <person name="Hutchinson M.I."/>
            <person name="Powell A.J."/>
            <person name="Barry K."/>
            <person name="Miller A.N."/>
            <person name="Grigoriev I.V."/>
            <person name="Debuchy R."/>
            <person name="Gladieux P."/>
            <person name="Thoren M.H."/>
            <person name="Johannesson H."/>
        </authorList>
    </citation>
    <scope>NUCLEOTIDE SEQUENCE</scope>
    <source>
        <strain evidence="3">SMH3187-1</strain>
    </source>
</reference>
<feature type="region of interest" description="Disordered" evidence="1">
    <location>
        <begin position="1"/>
        <end position="38"/>
    </location>
</feature>
<feature type="domain" description="Heterokaryon incompatibility" evidence="2">
    <location>
        <begin position="80"/>
        <end position="239"/>
    </location>
</feature>
<evidence type="ECO:0000256" key="1">
    <source>
        <dbReference type="SAM" id="MobiDB-lite"/>
    </source>
</evidence>
<dbReference type="PANTHER" id="PTHR24148">
    <property type="entry name" value="ANKYRIN REPEAT DOMAIN-CONTAINING PROTEIN 39 HOMOLOG-RELATED"/>
    <property type="match status" value="1"/>
</dbReference>
<organism evidence="3 4">
    <name type="scientific">Schizothecium vesticola</name>
    <dbReference type="NCBI Taxonomy" id="314040"/>
    <lineage>
        <taxon>Eukaryota</taxon>
        <taxon>Fungi</taxon>
        <taxon>Dikarya</taxon>
        <taxon>Ascomycota</taxon>
        <taxon>Pezizomycotina</taxon>
        <taxon>Sordariomycetes</taxon>
        <taxon>Sordariomycetidae</taxon>
        <taxon>Sordariales</taxon>
        <taxon>Schizotheciaceae</taxon>
        <taxon>Schizothecium</taxon>
    </lineage>
</organism>
<feature type="non-terminal residue" evidence="3">
    <location>
        <position position="243"/>
    </location>
</feature>
<dbReference type="InterPro" id="IPR052895">
    <property type="entry name" value="HetReg/Transcr_Mod"/>
</dbReference>
<dbReference type="AlphaFoldDB" id="A0AA40KCS6"/>
<protein>
    <submittedName>
        <fullName evidence="3">Heterokaryon incompatibility protein-domain-containing protein</fullName>
    </submittedName>
</protein>
<dbReference type="Pfam" id="PF06985">
    <property type="entry name" value="HET"/>
    <property type="match status" value="1"/>
</dbReference>
<comment type="caution">
    <text evidence="3">The sequence shown here is derived from an EMBL/GenBank/DDBJ whole genome shotgun (WGS) entry which is preliminary data.</text>
</comment>
<proteinExistence type="predicted"/>
<dbReference type="PANTHER" id="PTHR24148:SF73">
    <property type="entry name" value="HET DOMAIN PROTEIN (AFU_ORTHOLOGUE AFUA_8G01020)"/>
    <property type="match status" value="1"/>
</dbReference>
<evidence type="ECO:0000259" key="2">
    <source>
        <dbReference type="Pfam" id="PF06985"/>
    </source>
</evidence>
<gene>
    <name evidence="3" type="ORF">B0T18DRAFT_312717</name>
</gene>